<feature type="transmembrane region" description="Helical" evidence="6">
    <location>
        <begin position="168"/>
        <end position="187"/>
    </location>
</feature>
<name>A0A1L9BJ53_9BACT</name>
<feature type="domain" description="EamA" evidence="7">
    <location>
        <begin position="29"/>
        <end position="159"/>
    </location>
</feature>
<dbReference type="PANTHER" id="PTHR32322">
    <property type="entry name" value="INNER MEMBRANE TRANSPORTER"/>
    <property type="match status" value="1"/>
</dbReference>
<feature type="transmembrane region" description="Helical" evidence="6">
    <location>
        <begin position="146"/>
        <end position="162"/>
    </location>
</feature>
<evidence type="ECO:0000256" key="6">
    <source>
        <dbReference type="SAM" id="Phobius"/>
    </source>
</evidence>
<dbReference type="PANTHER" id="PTHR32322:SF2">
    <property type="entry name" value="EAMA DOMAIN-CONTAINING PROTEIN"/>
    <property type="match status" value="1"/>
</dbReference>
<evidence type="ECO:0000313" key="9">
    <source>
        <dbReference type="Proteomes" id="UP000182229"/>
    </source>
</evidence>
<feature type="transmembrane region" description="Helical" evidence="6">
    <location>
        <begin position="287"/>
        <end position="305"/>
    </location>
</feature>
<dbReference type="InterPro" id="IPR050638">
    <property type="entry name" value="AA-Vitamin_Transporters"/>
</dbReference>
<reference evidence="9" key="1">
    <citation type="submission" date="2016-11" db="EMBL/GenBank/DDBJ databases">
        <authorList>
            <person name="Shukria A."/>
            <person name="Stevens D.C."/>
        </authorList>
    </citation>
    <scope>NUCLEOTIDE SEQUENCE [LARGE SCALE GENOMIC DNA]</scope>
    <source>
        <strain evidence="9">Cbfe23</strain>
    </source>
</reference>
<dbReference type="NCBIfam" id="NF008432">
    <property type="entry name" value="PRK11272.1"/>
    <property type="match status" value="1"/>
</dbReference>
<dbReference type="OrthoDB" id="9812547at2"/>
<feature type="transmembrane region" description="Helical" evidence="6">
    <location>
        <begin position="87"/>
        <end position="106"/>
    </location>
</feature>
<reference evidence="8 9" key="2">
    <citation type="submission" date="2016-12" db="EMBL/GenBank/DDBJ databases">
        <title>Draft Genome Sequence of Cystobacter ferrugineus Strain Cbfe23.</title>
        <authorList>
            <person name="Akbar S."/>
            <person name="Dowd S.E."/>
            <person name="Stevens D.C."/>
        </authorList>
    </citation>
    <scope>NUCLEOTIDE SEQUENCE [LARGE SCALE GENOMIC DNA]</scope>
    <source>
        <strain evidence="8 9">Cbfe23</strain>
    </source>
</reference>
<dbReference type="AlphaFoldDB" id="A0A1L9BJ53"/>
<feature type="transmembrane region" description="Helical" evidence="6">
    <location>
        <begin position="194"/>
        <end position="218"/>
    </location>
</feature>
<comment type="caution">
    <text evidence="8">The sequence shown here is derived from an EMBL/GenBank/DDBJ whole genome shotgun (WGS) entry which is preliminary data.</text>
</comment>
<accession>A0A1L9BJ53</accession>
<dbReference type="Proteomes" id="UP000182229">
    <property type="component" value="Unassembled WGS sequence"/>
</dbReference>
<keyword evidence="4 6" id="KW-1133">Transmembrane helix</keyword>
<evidence type="ECO:0000256" key="5">
    <source>
        <dbReference type="ARBA" id="ARBA00023136"/>
    </source>
</evidence>
<feature type="domain" description="EamA" evidence="7">
    <location>
        <begin position="169"/>
        <end position="303"/>
    </location>
</feature>
<dbReference type="InterPro" id="IPR000620">
    <property type="entry name" value="EamA_dom"/>
</dbReference>
<evidence type="ECO:0000256" key="1">
    <source>
        <dbReference type="ARBA" id="ARBA00004141"/>
    </source>
</evidence>
<comment type="similarity">
    <text evidence="2">Belongs to the EamA transporter family.</text>
</comment>
<evidence type="ECO:0000256" key="2">
    <source>
        <dbReference type="ARBA" id="ARBA00007362"/>
    </source>
</evidence>
<keyword evidence="5 6" id="KW-0472">Membrane</keyword>
<dbReference type="SUPFAM" id="SSF103481">
    <property type="entry name" value="Multidrug resistance efflux transporter EmrE"/>
    <property type="match status" value="2"/>
</dbReference>
<proteinExistence type="inferred from homology"/>
<protein>
    <submittedName>
        <fullName evidence="8">Drug/metabolite exporter YedA</fullName>
    </submittedName>
</protein>
<feature type="transmembrane region" description="Helical" evidence="6">
    <location>
        <begin position="27"/>
        <end position="50"/>
    </location>
</feature>
<organism evidence="8 9">
    <name type="scientific">Cystobacter ferrugineus</name>
    <dbReference type="NCBI Taxonomy" id="83449"/>
    <lineage>
        <taxon>Bacteria</taxon>
        <taxon>Pseudomonadati</taxon>
        <taxon>Myxococcota</taxon>
        <taxon>Myxococcia</taxon>
        <taxon>Myxococcales</taxon>
        <taxon>Cystobacterineae</taxon>
        <taxon>Archangiaceae</taxon>
        <taxon>Cystobacter</taxon>
    </lineage>
</organism>
<gene>
    <name evidence="8" type="ORF">BON30_03270</name>
</gene>
<sequence length="307" mass="31808">MATLSPSTTPSSSLPTTSPLAEGGRAMLVFCLFALYVIWGSTYLAVHWALQGGLPPFMMASVRFLTAGLILYTTLRLRGAANPTARQWAGGAVMGVLLLLLGNGAVVFSQQWVSSGVVALVVGSVPLWAALFSGLSGQWPGRAERWGLAIGFCGLIVLNMGSALRGNVWATLALLVGPMSWALGSVISRRLPLAGGLMASATQMLTGGAAFLLVSLIRGERLTAVPSAKALLSVAYLIVFGSLVAFSAYGYLLRHTRPALAMSYAYVNPMVAVLLGVVLAGESLSPSGLVAMGAILGSVVLITRARA</sequence>
<feature type="transmembrane region" description="Helical" evidence="6">
    <location>
        <begin position="264"/>
        <end position="281"/>
    </location>
</feature>
<comment type="subcellular location">
    <subcellularLocation>
        <location evidence="1">Membrane</location>
        <topology evidence="1">Multi-pass membrane protein</topology>
    </subcellularLocation>
</comment>
<dbReference type="GO" id="GO:0016020">
    <property type="term" value="C:membrane"/>
    <property type="evidence" value="ECO:0007669"/>
    <property type="project" value="UniProtKB-SubCell"/>
</dbReference>
<dbReference type="InterPro" id="IPR037185">
    <property type="entry name" value="EmrE-like"/>
</dbReference>
<evidence type="ECO:0000259" key="7">
    <source>
        <dbReference type="Pfam" id="PF00892"/>
    </source>
</evidence>
<feature type="transmembrane region" description="Helical" evidence="6">
    <location>
        <begin position="112"/>
        <end position="134"/>
    </location>
</feature>
<feature type="transmembrane region" description="Helical" evidence="6">
    <location>
        <begin position="230"/>
        <end position="252"/>
    </location>
</feature>
<dbReference type="EMBL" id="MPIN01000001">
    <property type="protein sequence ID" value="OJH42245.1"/>
    <property type="molecule type" value="Genomic_DNA"/>
</dbReference>
<feature type="transmembrane region" description="Helical" evidence="6">
    <location>
        <begin position="56"/>
        <end position="75"/>
    </location>
</feature>
<keyword evidence="3 6" id="KW-0812">Transmembrane</keyword>
<evidence type="ECO:0000256" key="4">
    <source>
        <dbReference type="ARBA" id="ARBA00022989"/>
    </source>
</evidence>
<keyword evidence="9" id="KW-1185">Reference proteome</keyword>
<evidence type="ECO:0000313" key="8">
    <source>
        <dbReference type="EMBL" id="OJH42245.1"/>
    </source>
</evidence>
<dbReference type="Pfam" id="PF00892">
    <property type="entry name" value="EamA"/>
    <property type="match status" value="2"/>
</dbReference>
<dbReference type="RefSeq" id="WP_071896336.1">
    <property type="nucleotide sequence ID" value="NZ_MPIN01000001.1"/>
</dbReference>
<evidence type="ECO:0000256" key="3">
    <source>
        <dbReference type="ARBA" id="ARBA00022692"/>
    </source>
</evidence>